<dbReference type="Proteomes" id="UP001465755">
    <property type="component" value="Unassembled WGS sequence"/>
</dbReference>
<keyword evidence="4" id="KW-1185">Reference proteome</keyword>
<dbReference type="EMBL" id="JALJOQ010000008">
    <property type="protein sequence ID" value="KAK9812256.1"/>
    <property type="molecule type" value="Genomic_DNA"/>
</dbReference>
<protein>
    <submittedName>
        <fullName evidence="3">Uncharacterized protein</fullName>
    </submittedName>
</protein>
<accession>A0AAW1PS40</accession>
<comment type="caution">
    <text evidence="3">The sequence shown here is derived from an EMBL/GenBank/DDBJ whole genome shotgun (WGS) entry which is preliminary data.</text>
</comment>
<sequence>MDEGIAAGCDSVPASHWECKLTGKAWADRLQLQGLQTDKSPATFCGTLRDRQPCHMDMQAISFVNQYTVPPRAQPQPAQPQPAQPQPQSSTTGMPGGDRTPSVQFGIYAALGFCVTMGLIIIVLSAYLLIKRLIVRHRRGRGNGHSLGEDVPPLVAPKDFVVVVQPGGHADVAYKMKSIDSTSSSDAASPECPKVALLRAAGKRCKSADAPSEHSDAAKWHSPASAASLPEPPC</sequence>
<keyword evidence="2" id="KW-0812">Transmembrane</keyword>
<keyword evidence="2" id="KW-1133">Transmembrane helix</keyword>
<feature type="compositionally biased region" description="Low complexity" evidence="1">
    <location>
        <begin position="222"/>
        <end position="234"/>
    </location>
</feature>
<evidence type="ECO:0000313" key="4">
    <source>
        <dbReference type="Proteomes" id="UP001465755"/>
    </source>
</evidence>
<feature type="region of interest" description="Disordered" evidence="1">
    <location>
        <begin position="70"/>
        <end position="98"/>
    </location>
</feature>
<dbReference type="AlphaFoldDB" id="A0AAW1PS40"/>
<reference evidence="3 4" key="1">
    <citation type="journal article" date="2024" name="Nat. Commun.">
        <title>Phylogenomics reveals the evolutionary origins of lichenization in chlorophyte algae.</title>
        <authorList>
            <person name="Puginier C."/>
            <person name="Libourel C."/>
            <person name="Otte J."/>
            <person name="Skaloud P."/>
            <person name="Haon M."/>
            <person name="Grisel S."/>
            <person name="Petersen M."/>
            <person name="Berrin J.G."/>
            <person name="Delaux P.M."/>
            <person name="Dal Grande F."/>
            <person name="Keller J."/>
        </authorList>
    </citation>
    <scope>NUCLEOTIDE SEQUENCE [LARGE SCALE GENOMIC DNA]</scope>
    <source>
        <strain evidence="3 4">SAG 2036</strain>
    </source>
</reference>
<evidence type="ECO:0000256" key="1">
    <source>
        <dbReference type="SAM" id="MobiDB-lite"/>
    </source>
</evidence>
<organism evidence="3 4">
    <name type="scientific">Symbiochloris irregularis</name>
    <dbReference type="NCBI Taxonomy" id="706552"/>
    <lineage>
        <taxon>Eukaryota</taxon>
        <taxon>Viridiplantae</taxon>
        <taxon>Chlorophyta</taxon>
        <taxon>core chlorophytes</taxon>
        <taxon>Trebouxiophyceae</taxon>
        <taxon>Trebouxiales</taxon>
        <taxon>Trebouxiaceae</taxon>
        <taxon>Symbiochloris</taxon>
    </lineage>
</organism>
<name>A0AAW1PS40_9CHLO</name>
<feature type="transmembrane region" description="Helical" evidence="2">
    <location>
        <begin position="105"/>
        <end position="130"/>
    </location>
</feature>
<evidence type="ECO:0000313" key="3">
    <source>
        <dbReference type="EMBL" id="KAK9812256.1"/>
    </source>
</evidence>
<keyword evidence="2" id="KW-0472">Membrane</keyword>
<feature type="region of interest" description="Disordered" evidence="1">
    <location>
        <begin position="207"/>
        <end position="234"/>
    </location>
</feature>
<gene>
    <name evidence="3" type="ORF">WJX73_008210</name>
</gene>
<evidence type="ECO:0000256" key="2">
    <source>
        <dbReference type="SAM" id="Phobius"/>
    </source>
</evidence>
<proteinExistence type="predicted"/>
<feature type="compositionally biased region" description="Pro residues" evidence="1">
    <location>
        <begin position="72"/>
        <end position="85"/>
    </location>
</feature>